<dbReference type="RefSeq" id="WP_283414284.1">
    <property type="nucleotide sequence ID" value="NZ_FXUA01000008.1"/>
</dbReference>
<organism evidence="2 3">
    <name type="scientific">Algoriphagus winogradskyi</name>
    <dbReference type="NCBI Taxonomy" id="237017"/>
    <lineage>
        <taxon>Bacteria</taxon>
        <taxon>Pseudomonadati</taxon>
        <taxon>Bacteroidota</taxon>
        <taxon>Cytophagia</taxon>
        <taxon>Cytophagales</taxon>
        <taxon>Cyclobacteriaceae</taxon>
        <taxon>Algoriphagus</taxon>
    </lineage>
</organism>
<keyword evidence="1" id="KW-0472">Membrane</keyword>
<comment type="caution">
    <text evidence="2">The sequence shown here is derived from an EMBL/GenBank/DDBJ whole genome shotgun (WGS) entry which is preliminary data.</text>
</comment>
<accession>A0ABY1PFR3</accession>
<dbReference type="Gene3D" id="1.20.120.1490">
    <property type="match status" value="1"/>
</dbReference>
<evidence type="ECO:0000313" key="3">
    <source>
        <dbReference type="Proteomes" id="UP001157915"/>
    </source>
</evidence>
<evidence type="ECO:0000313" key="2">
    <source>
        <dbReference type="EMBL" id="SMP32424.1"/>
    </source>
</evidence>
<reference evidence="2 3" key="1">
    <citation type="submission" date="2017-05" db="EMBL/GenBank/DDBJ databases">
        <authorList>
            <person name="Varghese N."/>
            <person name="Submissions S."/>
        </authorList>
    </citation>
    <scope>NUCLEOTIDE SEQUENCE [LARGE SCALE GENOMIC DNA]</scope>
    <source>
        <strain evidence="2 3">DSM 15360</strain>
    </source>
</reference>
<gene>
    <name evidence="2" type="ORF">SAMN06265367_10815</name>
</gene>
<keyword evidence="1" id="KW-0812">Transmembrane</keyword>
<feature type="transmembrane region" description="Helical" evidence="1">
    <location>
        <begin position="6"/>
        <end position="26"/>
    </location>
</feature>
<proteinExistence type="predicted"/>
<protein>
    <recommendedName>
        <fullName evidence="4">Periplasmic heavy metal sensor</fullName>
    </recommendedName>
</protein>
<sequence>MNNTNLYKIGLILMLVINGVLIFMMLRGPKMPPPNEGGLMEKISEKLDLNEEQKKKYFELALDHSKKVAKLEAEQRKMVKDYFDNLKTNNSAGEKEVLAQIESLEGDKITVTYQHFKDLKSLCNESQLAHFDQIIADVLRVLVSDQKQPNMPPRNR</sequence>
<dbReference type="Proteomes" id="UP001157915">
    <property type="component" value="Unassembled WGS sequence"/>
</dbReference>
<keyword evidence="1" id="KW-1133">Transmembrane helix</keyword>
<keyword evidence="3" id="KW-1185">Reference proteome</keyword>
<dbReference type="EMBL" id="FXUA01000008">
    <property type="protein sequence ID" value="SMP32424.1"/>
    <property type="molecule type" value="Genomic_DNA"/>
</dbReference>
<name>A0ABY1PFR3_9BACT</name>
<evidence type="ECO:0008006" key="4">
    <source>
        <dbReference type="Google" id="ProtNLM"/>
    </source>
</evidence>
<evidence type="ECO:0000256" key="1">
    <source>
        <dbReference type="SAM" id="Phobius"/>
    </source>
</evidence>